<feature type="compositionally biased region" description="Acidic residues" evidence="1">
    <location>
        <begin position="15"/>
        <end position="32"/>
    </location>
</feature>
<accession>A0ABD0NWV6</accession>
<comment type="caution">
    <text evidence="2">The sequence shown here is derived from an EMBL/GenBank/DDBJ whole genome shotgun (WGS) entry which is preliminary data.</text>
</comment>
<evidence type="ECO:0000313" key="3">
    <source>
        <dbReference type="Proteomes" id="UP001529510"/>
    </source>
</evidence>
<evidence type="ECO:0000256" key="1">
    <source>
        <dbReference type="SAM" id="MobiDB-lite"/>
    </source>
</evidence>
<dbReference type="AlphaFoldDB" id="A0ABD0NWV6"/>
<organism evidence="2 3">
    <name type="scientific">Cirrhinus mrigala</name>
    <name type="common">Mrigala</name>
    <dbReference type="NCBI Taxonomy" id="683832"/>
    <lineage>
        <taxon>Eukaryota</taxon>
        <taxon>Metazoa</taxon>
        <taxon>Chordata</taxon>
        <taxon>Craniata</taxon>
        <taxon>Vertebrata</taxon>
        <taxon>Euteleostomi</taxon>
        <taxon>Actinopterygii</taxon>
        <taxon>Neopterygii</taxon>
        <taxon>Teleostei</taxon>
        <taxon>Ostariophysi</taxon>
        <taxon>Cypriniformes</taxon>
        <taxon>Cyprinidae</taxon>
        <taxon>Labeoninae</taxon>
        <taxon>Labeonini</taxon>
        <taxon>Cirrhinus</taxon>
    </lineage>
</organism>
<reference evidence="2 3" key="1">
    <citation type="submission" date="2024-05" db="EMBL/GenBank/DDBJ databases">
        <title>Genome sequencing and assembly of Indian major carp, Cirrhinus mrigala (Hamilton, 1822).</title>
        <authorList>
            <person name="Mohindra V."/>
            <person name="Chowdhury L.M."/>
            <person name="Lal K."/>
            <person name="Jena J.K."/>
        </authorList>
    </citation>
    <scope>NUCLEOTIDE SEQUENCE [LARGE SCALE GENOMIC DNA]</scope>
    <source>
        <strain evidence="2">CM1030</strain>
        <tissue evidence="2">Blood</tissue>
    </source>
</reference>
<dbReference type="Proteomes" id="UP001529510">
    <property type="component" value="Unassembled WGS sequence"/>
</dbReference>
<feature type="compositionally biased region" description="Basic and acidic residues" evidence="1">
    <location>
        <begin position="33"/>
        <end position="51"/>
    </location>
</feature>
<protein>
    <submittedName>
        <fullName evidence="2">Uncharacterized protein</fullName>
    </submittedName>
</protein>
<feature type="region of interest" description="Disordered" evidence="1">
    <location>
        <begin position="15"/>
        <end position="51"/>
    </location>
</feature>
<gene>
    <name evidence="2" type="ORF">M9458_038081</name>
</gene>
<evidence type="ECO:0000313" key="2">
    <source>
        <dbReference type="EMBL" id="KAL0166237.1"/>
    </source>
</evidence>
<dbReference type="EMBL" id="JAMKFB020000019">
    <property type="protein sequence ID" value="KAL0166237.1"/>
    <property type="molecule type" value="Genomic_DNA"/>
</dbReference>
<proteinExistence type="predicted"/>
<sequence length="51" mass="5879">MAHCTCEEALGTVLDSDEEVTFSSEEEQESDDEWSHFEERLDPKEDVLSDE</sequence>
<name>A0ABD0NWV6_CIRMR</name>
<keyword evidence="3" id="KW-1185">Reference proteome</keyword>